<evidence type="ECO:0000256" key="1">
    <source>
        <dbReference type="ARBA" id="ARBA00022741"/>
    </source>
</evidence>
<keyword evidence="2 3" id="KW-0067">ATP-binding</keyword>
<evidence type="ECO:0000256" key="4">
    <source>
        <dbReference type="SAM" id="Phobius"/>
    </source>
</evidence>
<evidence type="ECO:0000256" key="3">
    <source>
        <dbReference type="PROSITE-ProRule" id="PRU10141"/>
    </source>
</evidence>
<dbReference type="InterPro" id="IPR051681">
    <property type="entry name" value="Ser/Thr_Kinases-Pseudokinases"/>
</dbReference>
<dbReference type="InterPro" id="IPR008271">
    <property type="entry name" value="Ser/Thr_kinase_AS"/>
</dbReference>
<dbReference type="PROSITE" id="PS50011">
    <property type="entry name" value="PROTEIN_KINASE_DOM"/>
    <property type="match status" value="1"/>
</dbReference>
<dbReference type="PROSITE" id="PS00107">
    <property type="entry name" value="PROTEIN_KINASE_ATP"/>
    <property type="match status" value="1"/>
</dbReference>
<dbReference type="PROSITE" id="PS00108">
    <property type="entry name" value="PROTEIN_KINASE_ST"/>
    <property type="match status" value="1"/>
</dbReference>
<keyword evidence="1 3" id="KW-0547">Nucleotide-binding</keyword>
<dbReference type="EMBL" id="JAKCXM010000955">
    <property type="protein sequence ID" value="KAJ0391577.1"/>
    <property type="molecule type" value="Genomic_DNA"/>
</dbReference>
<name>A0AAD5Q1F5_PYTIN</name>
<dbReference type="Gene3D" id="1.10.510.10">
    <property type="entry name" value="Transferase(Phosphotransferase) domain 1"/>
    <property type="match status" value="1"/>
</dbReference>
<dbReference type="AlphaFoldDB" id="A0AAD5Q1F5"/>
<dbReference type="SUPFAM" id="SSF56112">
    <property type="entry name" value="Protein kinase-like (PK-like)"/>
    <property type="match status" value="1"/>
</dbReference>
<dbReference type="GO" id="GO:0004674">
    <property type="term" value="F:protein serine/threonine kinase activity"/>
    <property type="evidence" value="ECO:0007669"/>
    <property type="project" value="TreeGrafter"/>
</dbReference>
<evidence type="ECO:0000313" key="7">
    <source>
        <dbReference type="Proteomes" id="UP001209570"/>
    </source>
</evidence>
<gene>
    <name evidence="6" type="ORF">P43SY_005627</name>
</gene>
<dbReference type="InterPro" id="IPR011009">
    <property type="entry name" value="Kinase-like_dom_sf"/>
</dbReference>
<feature type="transmembrane region" description="Helical" evidence="4">
    <location>
        <begin position="37"/>
        <end position="59"/>
    </location>
</feature>
<evidence type="ECO:0000313" key="6">
    <source>
        <dbReference type="EMBL" id="KAJ0391577.1"/>
    </source>
</evidence>
<feature type="transmembrane region" description="Helical" evidence="4">
    <location>
        <begin position="80"/>
        <end position="103"/>
    </location>
</feature>
<keyword evidence="4" id="KW-1133">Transmembrane helix</keyword>
<dbReference type="Proteomes" id="UP001209570">
    <property type="component" value="Unassembled WGS sequence"/>
</dbReference>
<dbReference type="Gene3D" id="3.30.200.20">
    <property type="entry name" value="Phosphorylase Kinase, domain 1"/>
    <property type="match status" value="1"/>
</dbReference>
<dbReference type="PANTHER" id="PTHR44329">
    <property type="entry name" value="SERINE/THREONINE-PROTEIN KINASE TNNI3K-RELATED"/>
    <property type="match status" value="1"/>
</dbReference>
<comment type="caution">
    <text evidence="6">The sequence shown here is derived from an EMBL/GenBank/DDBJ whole genome shotgun (WGS) entry which is preliminary data.</text>
</comment>
<feature type="domain" description="Protein kinase" evidence="5">
    <location>
        <begin position="266"/>
        <end position="518"/>
    </location>
</feature>
<dbReference type="InterPro" id="IPR000719">
    <property type="entry name" value="Prot_kinase_dom"/>
</dbReference>
<dbReference type="InterPro" id="IPR017441">
    <property type="entry name" value="Protein_kinase_ATP_BS"/>
</dbReference>
<accession>A0AAD5Q1F5</accession>
<sequence>MSSTSASTADTQAPDAAAAARLAMLEYTRSRIHTLQLFLMTGYGIMFLLSVLLVGYLRLNRRQAFTGNLEAARKIILPAFEPLLIVLLCATGTYTVFFCVALATELYEYNISKLATEVFYSGRQFVFLSIVVFMLQKSVSTPALQRTVVITFLLSTYTIPIVWYMESNKTQKHTFYLVLTIARALMLILYTYIFIRPPGRASKRTIREFCVYAYADTEHWRGMGQRAVALQSLFRQKNNLPERVSSKGLHVLIEMHRKYIIDFAYLELKQRIGVGASAVVFNGILRSKIPVAVKVYTPSDFTEETVAEFSQEAALCGALHHPNIVKFYGMCVCPPTICLVSELCQGSLEDVACAMARREHHPNRQQLLLNLAYMLDAARAVAYIHSFTPAFLHRDIKPANFLVDAENTVKLTDFGESRSLPRTNILARTGMGMGMGMGIGRFGGGGGAGSANAHVSMGSTDAATHRESMTLSSGANLQHVRHSEQLAPSDSRMTIKGTVDYMAPEIINGKAGQAQAMH</sequence>
<proteinExistence type="predicted"/>
<feature type="binding site" evidence="3">
    <location>
        <position position="294"/>
    </location>
    <ligand>
        <name>ATP</name>
        <dbReference type="ChEBI" id="CHEBI:30616"/>
    </ligand>
</feature>
<dbReference type="PANTHER" id="PTHR44329:SF289">
    <property type="entry name" value="SERINE_THREONINE-PROTEIN KINASE VIK"/>
    <property type="match status" value="1"/>
</dbReference>
<keyword evidence="7" id="KW-1185">Reference proteome</keyword>
<protein>
    <recommendedName>
        <fullName evidence="5">Protein kinase domain-containing protein</fullName>
    </recommendedName>
</protein>
<organism evidence="6 7">
    <name type="scientific">Pythium insidiosum</name>
    <name type="common">Pythiosis disease agent</name>
    <dbReference type="NCBI Taxonomy" id="114742"/>
    <lineage>
        <taxon>Eukaryota</taxon>
        <taxon>Sar</taxon>
        <taxon>Stramenopiles</taxon>
        <taxon>Oomycota</taxon>
        <taxon>Peronosporomycetes</taxon>
        <taxon>Pythiales</taxon>
        <taxon>Pythiaceae</taxon>
        <taxon>Pythium</taxon>
    </lineage>
</organism>
<feature type="transmembrane region" description="Helical" evidence="4">
    <location>
        <begin position="147"/>
        <end position="164"/>
    </location>
</feature>
<keyword evidence="4" id="KW-0812">Transmembrane</keyword>
<feature type="transmembrane region" description="Helical" evidence="4">
    <location>
        <begin position="176"/>
        <end position="195"/>
    </location>
</feature>
<dbReference type="GO" id="GO:0005524">
    <property type="term" value="F:ATP binding"/>
    <property type="evidence" value="ECO:0007669"/>
    <property type="project" value="UniProtKB-UniRule"/>
</dbReference>
<reference evidence="6" key="1">
    <citation type="submission" date="2021-12" db="EMBL/GenBank/DDBJ databases">
        <title>Prjna785345.</title>
        <authorList>
            <person name="Rujirawat T."/>
            <person name="Krajaejun T."/>
        </authorList>
    </citation>
    <scope>NUCLEOTIDE SEQUENCE</scope>
    <source>
        <strain evidence="6">Pi057C3</strain>
    </source>
</reference>
<dbReference type="Pfam" id="PF00069">
    <property type="entry name" value="Pkinase"/>
    <property type="match status" value="1"/>
</dbReference>
<evidence type="ECO:0000256" key="2">
    <source>
        <dbReference type="ARBA" id="ARBA00022840"/>
    </source>
</evidence>
<evidence type="ECO:0000259" key="5">
    <source>
        <dbReference type="PROSITE" id="PS50011"/>
    </source>
</evidence>
<keyword evidence="4" id="KW-0472">Membrane</keyword>
<dbReference type="SMART" id="SM00220">
    <property type="entry name" value="S_TKc"/>
    <property type="match status" value="1"/>
</dbReference>